<dbReference type="InterPro" id="IPR054221">
    <property type="entry name" value="DUF6941"/>
</dbReference>
<dbReference type="EMBL" id="LCLG01000003">
    <property type="protein sequence ID" value="KKU12254.1"/>
    <property type="molecule type" value="Genomic_DNA"/>
</dbReference>
<evidence type="ECO:0000313" key="1">
    <source>
        <dbReference type="EMBL" id="KKU12254.1"/>
    </source>
</evidence>
<dbReference type="AlphaFoldDB" id="A0A0G1MVJ1"/>
<dbReference type="Proteomes" id="UP000034653">
    <property type="component" value="Unassembled WGS sequence"/>
</dbReference>
<proteinExistence type="predicted"/>
<dbReference type="Pfam" id="PF22091">
    <property type="entry name" value="DUF6941"/>
    <property type="match status" value="1"/>
</dbReference>
<accession>A0A0G1MVJ1</accession>
<gene>
    <name evidence="1" type="ORF">UX19_C0003G0009</name>
</gene>
<comment type="caution">
    <text evidence="1">The sequence shown here is derived from an EMBL/GenBank/DDBJ whole genome shotgun (WGS) entry which is preliminary data.</text>
</comment>
<reference evidence="1 2" key="1">
    <citation type="journal article" date="2015" name="Nature">
        <title>rRNA introns, odd ribosomes, and small enigmatic genomes across a large radiation of phyla.</title>
        <authorList>
            <person name="Brown C.T."/>
            <person name="Hug L.A."/>
            <person name="Thomas B.C."/>
            <person name="Sharon I."/>
            <person name="Castelle C.J."/>
            <person name="Singh A."/>
            <person name="Wilkins M.J."/>
            <person name="Williams K.H."/>
            <person name="Banfield J.F."/>
        </authorList>
    </citation>
    <scope>NUCLEOTIDE SEQUENCE [LARGE SCALE GENOMIC DNA]</scope>
</reference>
<protein>
    <submittedName>
        <fullName evidence="1">Uncharacterized protein</fullName>
    </submittedName>
</protein>
<sequence>MAKNVRNKIQLELLAACDYAIVSKENKLSILGIFDQIFVEKTPSQHPKMFIVGTLKGEPNYNYTVNLKIEGPSGKEILPTQELKNNFGPNGTSNIIAELGNLPVSDIGVYKISLSADGKLLGTRELKVFTAAGGVHGKEKAGKYTN</sequence>
<name>A0A0G1MVJ1_9BACT</name>
<organism evidence="1 2">
    <name type="scientific">Candidatus Woesebacteria bacterium GW2011_GWA1_45_8</name>
    <dbReference type="NCBI Taxonomy" id="1618559"/>
    <lineage>
        <taxon>Bacteria</taxon>
        <taxon>Candidatus Woeseibacteriota</taxon>
    </lineage>
</organism>
<evidence type="ECO:0000313" key="2">
    <source>
        <dbReference type="Proteomes" id="UP000034653"/>
    </source>
</evidence>